<dbReference type="WBParaSite" id="TREG1_87450.1">
    <property type="protein sequence ID" value="TREG1_87450.1"/>
    <property type="gene ID" value="TREG1_87450"/>
</dbReference>
<feature type="disulfide bond" evidence="2">
    <location>
        <begin position="102"/>
        <end position="109"/>
    </location>
</feature>
<sequence>MNLIILLTCLYHVNSEVIKIPLHPVCLSGINSILRPYSKFLRGVQRSWMKLWSAGEKPKSEQLHNYHNTEYYGELQVGTPPQTFRVLFDTGSTDSWLPSRKCWFLDIPCWFIRFYDSSKSSTYKRNGTKFDISYLIGSYSGFWSMDTMQINSLVIRNQAFAEAINVFSDDFFSSKKNGVVGGEMVIGGVNPEYFIGDFENVPVVSENSWSVTIKSMKINGVDYCKETCIGHVDTGTSLILGSNKWVETINSRLGAKLSGDGEYAFNCKDINLLPPIEFVFKKRSYVLEAKDYVLKEVNWLYTECTLPFASNDGVPLEFGFLVMYL</sequence>
<reference evidence="7" key="2">
    <citation type="submission" date="2023-11" db="UniProtKB">
        <authorList>
            <consortium name="WormBaseParasite"/>
        </authorList>
    </citation>
    <scope>IDENTIFICATION</scope>
</reference>
<dbReference type="PANTHER" id="PTHR47966">
    <property type="entry name" value="BETA-SITE APP-CLEAVING ENZYME, ISOFORM A-RELATED"/>
    <property type="match status" value="1"/>
</dbReference>
<dbReference type="InterPro" id="IPR021109">
    <property type="entry name" value="Peptidase_aspartic_dom_sf"/>
</dbReference>
<dbReference type="GO" id="GO:0004190">
    <property type="term" value="F:aspartic-type endopeptidase activity"/>
    <property type="evidence" value="ECO:0007669"/>
    <property type="project" value="UniProtKB-KW"/>
</dbReference>
<name>A0AA85KK29_TRIRE</name>
<dbReference type="PANTHER" id="PTHR47966:SF51">
    <property type="entry name" value="BETA-SITE APP-CLEAVING ENZYME, ISOFORM A-RELATED"/>
    <property type="match status" value="1"/>
</dbReference>
<evidence type="ECO:0000256" key="3">
    <source>
        <dbReference type="RuleBase" id="RU000454"/>
    </source>
</evidence>
<dbReference type="Gene3D" id="2.60.40.1960">
    <property type="match status" value="1"/>
</dbReference>
<keyword evidence="2" id="KW-1015">Disulfide bond</keyword>
<dbReference type="PROSITE" id="PS00141">
    <property type="entry name" value="ASP_PROTEASE"/>
    <property type="match status" value="1"/>
</dbReference>
<dbReference type="Pfam" id="PF00026">
    <property type="entry name" value="Asp"/>
    <property type="match status" value="1"/>
</dbReference>
<feature type="signal peptide" evidence="4">
    <location>
        <begin position="1"/>
        <end position="15"/>
    </location>
</feature>
<feature type="chain" id="PRO_5041735831" description="Peptidase A1 domain-containing protein" evidence="4">
    <location>
        <begin position="16"/>
        <end position="325"/>
    </location>
</feature>
<evidence type="ECO:0000259" key="5">
    <source>
        <dbReference type="PROSITE" id="PS51767"/>
    </source>
</evidence>
<evidence type="ECO:0000313" key="7">
    <source>
        <dbReference type="WBParaSite" id="TREG1_87450.1"/>
    </source>
</evidence>
<dbReference type="Gene3D" id="2.40.70.10">
    <property type="entry name" value="Acid Proteases"/>
    <property type="match status" value="2"/>
</dbReference>
<dbReference type="InterPro" id="IPR033121">
    <property type="entry name" value="PEPTIDASE_A1"/>
</dbReference>
<proteinExistence type="inferred from homology"/>
<evidence type="ECO:0000256" key="2">
    <source>
        <dbReference type="PIRSR" id="PIRSR601461-2"/>
    </source>
</evidence>
<protein>
    <recommendedName>
        <fullName evidence="5">Peptidase A1 domain-containing protein</fullName>
    </recommendedName>
</protein>
<evidence type="ECO:0000256" key="1">
    <source>
        <dbReference type="ARBA" id="ARBA00007447"/>
    </source>
</evidence>
<accession>A0AA85KK29</accession>
<dbReference type="SUPFAM" id="SSF50630">
    <property type="entry name" value="Acid proteases"/>
    <property type="match status" value="1"/>
</dbReference>
<dbReference type="GO" id="GO:0006508">
    <property type="term" value="P:proteolysis"/>
    <property type="evidence" value="ECO:0007669"/>
    <property type="project" value="UniProtKB-KW"/>
</dbReference>
<evidence type="ECO:0000313" key="6">
    <source>
        <dbReference type="Proteomes" id="UP000050795"/>
    </source>
</evidence>
<keyword evidence="3" id="KW-0064">Aspartyl protease</keyword>
<dbReference type="AlphaFoldDB" id="A0AA85KK29"/>
<dbReference type="PROSITE" id="PS51767">
    <property type="entry name" value="PEPTIDASE_A1"/>
    <property type="match status" value="1"/>
</dbReference>
<keyword evidence="4" id="KW-0732">Signal</keyword>
<organism evidence="6 7">
    <name type="scientific">Trichobilharzia regenti</name>
    <name type="common">Nasal bird schistosome</name>
    <dbReference type="NCBI Taxonomy" id="157069"/>
    <lineage>
        <taxon>Eukaryota</taxon>
        <taxon>Metazoa</taxon>
        <taxon>Spiralia</taxon>
        <taxon>Lophotrochozoa</taxon>
        <taxon>Platyhelminthes</taxon>
        <taxon>Trematoda</taxon>
        <taxon>Digenea</taxon>
        <taxon>Strigeidida</taxon>
        <taxon>Schistosomatoidea</taxon>
        <taxon>Schistosomatidae</taxon>
        <taxon>Trichobilharzia</taxon>
    </lineage>
</organism>
<dbReference type="InterPro" id="IPR001461">
    <property type="entry name" value="Aspartic_peptidase_A1"/>
</dbReference>
<dbReference type="FunFam" id="2.40.70.10:FF:000008">
    <property type="entry name" value="Cathepsin D"/>
    <property type="match status" value="1"/>
</dbReference>
<evidence type="ECO:0000256" key="4">
    <source>
        <dbReference type="SAM" id="SignalP"/>
    </source>
</evidence>
<dbReference type="InterPro" id="IPR001969">
    <property type="entry name" value="Aspartic_peptidase_AS"/>
</dbReference>
<keyword evidence="3" id="KW-0378">Hydrolase</keyword>
<reference evidence="6" key="1">
    <citation type="submission" date="2022-06" db="EMBL/GenBank/DDBJ databases">
        <authorList>
            <person name="Berger JAMES D."/>
            <person name="Berger JAMES D."/>
        </authorList>
    </citation>
    <scope>NUCLEOTIDE SEQUENCE [LARGE SCALE GENOMIC DNA]</scope>
</reference>
<comment type="similarity">
    <text evidence="1 3">Belongs to the peptidase A1 family.</text>
</comment>
<dbReference type="Proteomes" id="UP000050795">
    <property type="component" value="Unassembled WGS sequence"/>
</dbReference>
<dbReference type="PRINTS" id="PR00792">
    <property type="entry name" value="PEPSIN"/>
</dbReference>
<feature type="domain" description="Peptidase A1" evidence="5">
    <location>
        <begin position="71"/>
        <end position="325"/>
    </location>
</feature>
<keyword evidence="6" id="KW-1185">Reference proteome</keyword>
<keyword evidence="3" id="KW-0645">Protease</keyword>